<dbReference type="Pfam" id="PF04029">
    <property type="entry name" value="2-ph_phosp"/>
    <property type="match status" value="1"/>
</dbReference>
<accession>A0ABU5N4R2</accession>
<name>A0ABU5N4R2_9MICO</name>
<dbReference type="RefSeq" id="WP_322597522.1">
    <property type="nucleotide sequence ID" value="NZ_BAAAPT010000001.1"/>
</dbReference>
<dbReference type="SUPFAM" id="SSF142823">
    <property type="entry name" value="ComB-like"/>
    <property type="match status" value="1"/>
</dbReference>
<protein>
    <recommendedName>
        <fullName evidence="1">Probable 2-phosphosulfolactate phosphatase</fullName>
    </recommendedName>
</protein>
<evidence type="ECO:0000256" key="1">
    <source>
        <dbReference type="ARBA" id="ARBA00021948"/>
    </source>
</evidence>
<dbReference type="InterPro" id="IPR036702">
    <property type="entry name" value="ComB-like_sf"/>
</dbReference>
<gene>
    <name evidence="2" type="ORF">R2Q92_04445</name>
</gene>
<dbReference type="Gene3D" id="3.90.1560.10">
    <property type="entry name" value="ComB-like"/>
    <property type="match status" value="1"/>
</dbReference>
<dbReference type="Proteomes" id="UP001291912">
    <property type="component" value="Unassembled WGS sequence"/>
</dbReference>
<sequence>MSTPFDQHRYQVRHEWGAAGLARLAPADVVVVVSVLGEHEAVPIADAAHAAGSLVLLGGLRNASAVASAIADEQALRGARTSVSVIAAGEETSAGVRFAVEDQFGAGAVVDALVRRGIDHTSPEAAAAGEAYRGLGRAVRHLLTAGGTGQRLIAEGRREDVMRAADLDAGDDPRVYAPALSVASSPRAASPE</sequence>
<evidence type="ECO:0000313" key="3">
    <source>
        <dbReference type="Proteomes" id="UP001291912"/>
    </source>
</evidence>
<comment type="caution">
    <text evidence="2">The sequence shown here is derived from an EMBL/GenBank/DDBJ whole genome shotgun (WGS) entry which is preliminary data.</text>
</comment>
<reference evidence="2 3" key="1">
    <citation type="submission" date="2023-10" db="EMBL/GenBank/DDBJ databases">
        <title>Microbacterium xanthum sp. nov., isolated from seaweed.</title>
        <authorList>
            <person name="Lee S.D."/>
        </authorList>
    </citation>
    <scope>NUCLEOTIDE SEQUENCE [LARGE SCALE GENOMIC DNA]</scope>
    <source>
        <strain evidence="2 3">KCTC 19124</strain>
    </source>
</reference>
<proteinExistence type="predicted"/>
<dbReference type="InterPro" id="IPR005238">
    <property type="entry name" value="ComB-like"/>
</dbReference>
<evidence type="ECO:0000313" key="2">
    <source>
        <dbReference type="EMBL" id="MDZ8161074.1"/>
    </source>
</evidence>
<dbReference type="EMBL" id="JAWJYN010000001">
    <property type="protein sequence ID" value="MDZ8161074.1"/>
    <property type="molecule type" value="Genomic_DNA"/>
</dbReference>
<keyword evidence="3" id="KW-1185">Reference proteome</keyword>
<organism evidence="2 3">
    <name type="scientific">Microbacterium aquimaris</name>
    <dbReference type="NCBI Taxonomy" id="459816"/>
    <lineage>
        <taxon>Bacteria</taxon>
        <taxon>Bacillati</taxon>
        <taxon>Actinomycetota</taxon>
        <taxon>Actinomycetes</taxon>
        <taxon>Micrococcales</taxon>
        <taxon>Microbacteriaceae</taxon>
        <taxon>Microbacterium</taxon>
    </lineage>
</organism>